<feature type="transmembrane region" description="Helical" evidence="1">
    <location>
        <begin position="7"/>
        <end position="27"/>
    </location>
</feature>
<dbReference type="CDD" id="cd11614">
    <property type="entry name" value="SAF_CpaB_FlgA_like"/>
    <property type="match status" value="1"/>
</dbReference>
<keyword evidence="3" id="KW-1185">Reference proteome</keyword>
<keyword evidence="1" id="KW-1133">Transmembrane helix</keyword>
<dbReference type="EMBL" id="JBHSQV010000010">
    <property type="protein sequence ID" value="MFC5985186.1"/>
    <property type="molecule type" value="Genomic_DNA"/>
</dbReference>
<keyword evidence="1" id="KW-0812">Transmembrane</keyword>
<evidence type="ECO:0000313" key="2">
    <source>
        <dbReference type="EMBL" id="MFC5985186.1"/>
    </source>
</evidence>
<evidence type="ECO:0000256" key="1">
    <source>
        <dbReference type="SAM" id="Phobius"/>
    </source>
</evidence>
<evidence type="ECO:0000313" key="3">
    <source>
        <dbReference type="Proteomes" id="UP001596250"/>
    </source>
</evidence>
<comment type="caution">
    <text evidence="2">The sequence shown here is derived from an EMBL/GenBank/DDBJ whole genome shotgun (WGS) entry which is preliminary data.</text>
</comment>
<accession>A0ABW1IJF0</accession>
<gene>
    <name evidence="2" type="ORF">ACFPXP_01705</name>
</gene>
<dbReference type="RefSeq" id="WP_379891779.1">
    <property type="nucleotide sequence ID" value="NZ_CBCSCT010000003.1"/>
</dbReference>
<sequence>MSKKQHLVIALFAAFVAIGMAYLLYWFQIRHVALQETVQVVVPTQFIDSSTVLDESMLEYKPIEVSSFEKGMVSSMDEVLGMENWIPLGKGEPLLAWKMNRLHLYPLHHQSTFQIPKEYVLSVFNGIRAGDRVIIYSSSPGGESKRLFEQPVTVASVRTSANVEVDDSEHSLASSIAEGNEQQLYVSRMTPNGSIEYINLNLTEEQWLAIDNLCKDESSKLVIAYQSSFTDQGMKEADSE</sequence>
<protein>
    <submittedName>
        <fullName evidence="2">SAF domain-containing protein</fullName>
    </submittedName>
</protein>
<proteinExistence type="predicted"/>
<dbReference type="Proteomes" id="UP001596250">
    <property type="component" value="Unassembled WGS sequence"/>
</dbReference>
<organism evidence="2 3">
    <name type="scientific">Marinicrinis lubricantis</name>
    <dbReference type="NCBI Taxonomy" id="2086470"/>
    <lineage>
        <taxon>Bacteria</taxon>
        <taxon>Bacillati</taxon>
        <taxon>Bacillota</taxon>
        <taxon>Bacilli</taxon>
        <taxon>Bacillales</taxon>
        <taxon>Paenibacillaceae</taxon>
    </lineage>
</organism>
<keyword evidence="1" id="KW-0472">Membrane</keyword>
<reference evidence="3" key="1">
    <citation type="journal article" date="2019" name="Int. J. Syst. Evol. Microbiol.">
        <title>The Global Catalogue of Microorganisms (GCM) 10K type strain sequencing project: providing services to taxonomists for standard genome sequencing and annotation.</title>
        <authorList>
            <consortium name="The Broad Institute Genomics Platform"/>
            <consortium name="The Broad Institute Genome Sequencing Center for Infectious Disease"/>
            <person name="Wu L."/>
            <person name="Ma J."/>
        </authorList>
    </citation>
    <scope>NUCLEOTIDE SEQUENCE [LARGE SCALE GENOMIC DNA]</scope>
    <source>
        <strain evidence="3">CCM 8749</strain>
    </source>
</reference>
<name>A0ABW1IJF0_9BACL</name>